<dbReference type="InterPro" id="IPR050659">
    <property type="entry name" value="Peptidase_M24B"/>
</dbReference>
<dbReference type="PANTHER" id="PTHR46112:SF3">
    <property type="entry name" value="AMINOPEPTIDASE YPDF"/>
    <property type="match status" value="1"/>
</dbReference>
<protein>
    <submittedName>
        <fullName evidence="2">Putative peptidase</fullName>
        <ecNumber evidence="2">3.4.-.-</ecNumber>
    </submittedName>
</protein>
<sequence length="394" mass="44160">MIPLSEIQQSLHQFEIDGWLLFDFRGNNELARRVLQIPHDVHTSRRWAYFIPQTGEPRKLCHRIESNVLDHLPGEKSLYLTWQTFEEGVRSLIAGHERLAMEYSPKGQNPYVSRVDAGTVELVKSVGGHVVSSGDLIQQFEATLSDHEINQHFEASKHTHEAFERVWAFLQEATRSDGTTDEMQTQQVILDHFKNNGLVTYHPPIVAVNSNSGNPHYETGSGENTTIKAGDFVLVDLWAKLDNPHGIYSDLTRVAFLGEKPSARHQEIFSIVAAGRDAAIQHVQNAFEANFPTAGWQVDRAARDVIEAAGFGDFFVHRTGHSIGQETHGNGAHMDDLETHETRRLLPCTLFSIEPGIYLPEFGVRSEVNVLVDAKSKVHVTGGEIQHEIRCLPA</sequence>
<keyword evidence="2" id="KW-0378">Hydrolase</keyword>
<organism evidence="2 3">
    <name type="scientific">Calycomorphotria hydatis</name>
    <dbReference type="NCBI Taxonomy" id="2528027"/>
    <lineage>
        <taxon>Bacteria</taxon>
        <taxon>Pseudomonadati</taxon>
        <taxon>Planctomycetota</taxon>
        <taxon>Planctomycetia</taxon>
        <taxon>Planctomycetales</taxon>
        <taxon>Planctomycetaceae</taxon>
        <taxon>Calycomorphotria</taxon>
    </lineage>
</organism>
<reference evidence="2 3" key="1">
    <citation type="submission" date="2019-02" db="EMBL/GenBank/DDBJ databases">
        <title>Deep-cultivation of Planctomycetes and their phenomic and genomic characterization uncovers novel biology.</title>
        <authorList>
            <person name="Wiegand S."/>
            <person name="Jogler M."/>
            <person name="Boedeker C."/>
            <person name="Pinto D."/>
            <person name="Vollmers J."/>
            <person name="Rivas-Marin E."/>
            <person name="Kohn T."/>
            <person name="Peeters S.H."/>
            <person name="Heuer A."/>
            <person name="Rast P."/>
            <person name="Oberbeckmann S."/>
            <person name="Bunk B."/>
            <person name="Jeske O."/>
            <person name="Meyerdierks A."/>
            <person name="Storesund J.E."/>
            <person name="Kallscheuer N."/>
            <person name="Luecker S."/>
            <person name="Lage O.M."/>
            <person name="Pohl T."/>
            <person name="Merkel B.J."/>
            <person name="Hornburger P."/>
            <person name="Mueller R.-W."/>
            <person name="Bruemmer F."/>
            <person name="Labrenz M."/>
            <person name="Spormann A.M."/>
            <person name="Op den Camp H."/>
            <person name="Overmann J."/>
            <person name="Amann R."/>
            <person name="Jetten M.S.M."/>
            <person name="Mascher T."/>
            <person name="Medema M.H."/>
            <person name="Devos D.P."/>
            <person name="Kaster A.-K."/>
            <person name="Ovreas L."/>
            <person name="Rohde M."/>
            <person name="Galperin M.Y."/>
            <person name="Jogler C."/>
        </authorList>
    </citation>
    <scope>NUCLEOTIDE SEQUENCE [LARGE SCALE GENOMIC DNA]</scope>
    <source>
        <strain evidence="2 3">V22</strain>
    </source>
</reference>
<dbReference type="EC" id="3.4.-.-" evidence="2"/>
<dbReference type="SUPFAM" id="SSF55920">
    <property type="entry name" value="Creatinase/aminopeptidase"/>
    <property type="match status" value="1"/>
</dbReference>
<evidence type="ECO:0000259" key="1">
    <source>
        <dbReference type="Pfam" id="PF00557"/>
    </source>
</evidence>
<feature type="domain" description="Peptidase M24" evidence="1">
    <location>
        <begin position="154"/>
        <end position="373"/>
    </location>
</feature>
<dbReference type="GO" id="GO:0016787">
    <property type="term" value="F:hydrolase activity"/>
    <property type="evidence" value="ECO:0007669"/>
    <property type="project" value="UniProtKB-KW"/>
</dbReference>
<dbReference type="InterPro" id="IPR036005">
    <property type="entry name" value="Creatinase/aminopeptidase-like"/>
</dbReference>
<dbReference type="KEGG" id="chya:V22_25910"/>
<dbReference type="Proteomes" id="UP000319976">
    <property type="component" value="Chromosome"/>
</dbReference>
<evidence type="ECO:0000313" key="2">
    <source>
        <dbReference type="EMBL" id="QDT65342.1"/>
    </source>
</evidence>
<name>A0A517TAE4_9PLAN</name>
<keyword evidence="3" id="KW-1185">Reference proteome</keyword>
<dbReference type="OrthoDB" id="9806388at2"/>
<dbReference type="EMBL" id="CP036316">
    <property type="protein sequence ID" value="QDT65342.1"/>
    <property type="molecule type" value="Genomic_DNA"/>
</dbReference>
<accession>A0A517TAE4</accession>
<proteinExistence type="predicted"/>
<dbReference type="RefSeq" id="WP_145263252.1">
    <property type="nucleotide sequence ID" value="NZ_CP036316.1"/>
</dbReference>
<gene>
    <name evidence="2" type="ORF">V22_25910</name>
</gene>
<dbReference type="Gene3D" id="3.90.230.10">
    <property type="entry name" value="Creatinase/methionine aminopeptidase superfamily"/>
    <property type="match status" value="1"/>
</dbReference>
<dbReference type="PANTHER" id="PTHR46112">
    <property type="entry name" value="AMINOPEPTIDASE"/>
    <property type="match status" value="1"/>
</dbReference>
<dbReference type="Pfam" id="PF00557">
    <property type="entry name" value="Peptidase_M24"/>
    <property type="match status" value="1"/>
</dbReference>
<evidence type="ECO:0000313" key="3">
    <source>
        <dbReference type="Proteomes" id="UP000319976"/>
    </source>
</evidence>
<dbReference type="AlphaFoldDB" id="A0A517TAE4"/>
<dbReference type="InterPro" id="IPR000994">
    <property type="entry name" value="Pept_M24"/>
</dbReference>